<feature type="compositionally biased region" description="Basic and acidic residues" evidence="1">
    <location>
        <begin position="417"/>
        <end position="430"/>
    </location>
</feature>
<evidence type="ECO:0000313" key="4">
    <source>
        <dbReference type="Proteomes" id="UP000811246"/>
    </source>
</evidence>
<dbReference type="EMBL" id="CM031825">
    <property type="protein sequence ID" value="KAG6734747.1"/>
    <property type="molecule type" value="Genomic_DNA"/>
</dbReference>
<sequence>MAEEDREVLPRTLKDYVRPVVNGNYSSIMRQPINANNFELKPALISMVQQAQFSGSPLDDPNVHLAMFLEICDTVKINGVTEDTIRLRLFPFSLRDKARGWLQSLQPGSIVSWQDMAERFLAKFFPPAKTAQLRSEIGQFKQNDFESLYEAWERYKDLIRRCPQHGLPDWLQVQMFYNGLNGQTRTIVDAASGGTLMSKTAEGATALLEEMASNNYQWPTERTLAKKVAGIHELEPIAALSAQVATLSHQISALTTQRIPQSTEYVASTSMIVPSNEASQEQVQYVNNRNYNYRGNPMPNYYHPGLRNHENLSYGNTKNVLQPQHPPGFDSQPSEKKMSLEDAMVSFVQETNARFKKTDSRLDNIETHCSNMGATMKNLEVQIGQLATTINAQQRGAFPSNTEVNPKEQCKAITLRSGKEIERAPLKESKSTPTAANNGQSKDQVEEEEIVNDTLEETDLPPTISFPDNPPILAPPLPYPQRFQKQKLDKQFSKFLDIFKKIHINIPFADALEQMPNYVKFLKDIISKKRRLEEFETVKLSEECSAILQKKLPQKLKDPESFTLPCTIGDSFFDRVLCDLGASINLMPFFVCRKLGLGEMKHTTISLQLADRSIKYPRGIIEDVLVKVDKFIFPADFVVLDMEEDEDVPLILGRPFLATGRALIDVQKGELTLRVNKEEVMFNIYQAMKFPEDPSTCFRVDVIKQCVEEAFQEDMPSDHLERCITSSSHALDFKNSAVCESDLPFVSEEFLHYVFALGALQQVTSLSNEVGKLEPVIVHG</sequence>
<evidence type="ECO:0000313" key="3">
    <source>
        <dbReference type="EMBL" id="KAG6734747.1"/>
    </source>
</evidence>
<feature type="domain" description="Retrotransposon gag" evidence="2">
    <location>
        <begin position="88"/>
        <end position="181"/>
    </location>
</feature>
<dbReference type="Pfam" id="PF03732">
    <property type="entry name" value="Retrotrans_gag"/>
    <property type="match status" value="1"/>
</dbReference>
<dbReference type="AlphaFoldDB" id="A0A922GAX2"/>
<evidence type="ECO:0000256" key="1">
    <source>
        <dbReference type="SAM" id="MobiDB-lite"/>
    </source>
</evidence>
<reference evidence="3" key="1">
    <citation type="submission" date="2021-01" db="EMBL/GenBank/DDBJ databases">
        <authorList>
            <person name="Lovell J.T."/>
            <person name="Bentley N."/>
            <person name="Bhattarai G."/>
            <person name="Jenkins J.W."/>
            <person name="Sreedasyam A."/>
            <person name="Alarcon Y."/>
            <person name="Bock C."/>
            <person name="Boston L."/>
            <person name="Carlson J."/>
            <person name="Cervantes K."/>
            <person name="Clermont K."/>
            <person name="Krom N."/>
            <person name="Kubenka K."/>
            <person name="Mamidi S."/>
            <person name="Mattison C."/>
            <person name="Monteros M."/>
            <person name="Pisani C."/>
            <person name="Plott C."/>
            <person name="Rajasekar S."/>
            <person name="Rhein H.S."/>
            <person name="Rohla C."/>
            <person name="Song M."/>
            <person name="Hilaire R.S."/>
            <person name="Shu S."/>
            <person name="Wells L."/>
            <person name="Wang X."/>
            <person name="Webber J."/>
            <person name="Heerema R.J."/>
            <person name="Klein P."/>
            <person name="Conner P."/>
            <person name="Grauke L."/>
            <person name="Grimwood J."/>
            <person name="Schmutz J."/>
            <person name="Randall J.J."/>
        </authorList>
    </citation>
    <scope>NUCLEOTIDE SEQUENCE</scope>
    <source>
        <tissue evidence="3">Leaf</tissue>
    </source>
</reference>
<dbReference type="CDD" id="cd00303">
    <property type="entry name" value="retropepsin_like"/>
    <property type="match status" value="1"/>
</dbReference>
<protein>
    <recommendedName>
        <fullName evidence="2">Retrotransposon gag domain-containing protein</fullName>
    </recommendedName>
</protein>
<comment type="caution">
    <text evidence="3">The sequence shown here is derived from an EMBL/GenBank/DDBJ whole genome shotgun (WGS) entry which is preliminary data.</text>
</comment>
<gene>
    <name evidence="3" type="ORF">I3842_01G285500</name>
</gene>
<feature type="compositionally biased region" description="Polar residues" evidence="1">
    <location>
        <begin position="431"/>
        <end position="442"/>
    </location>
</feature>
<organism evidence="3 4">
    <name type="scientific">Carya illinoinensis</name>
    <name type="common">Pecan</name>
    <dbReference type="NCBI Taxonomy" id="32201"/>
    <lineage>
        <taxon>Eukaryota</taxon>
        <taxon>Viridiplantae</taxon>
        <taxon>Streptophyta</taxon>
        <taxon>Embryophyta</taxon>
        <taxon>Tracheophyta</taxon>
        <taxon>Spermatophyta</taxon>
        <taxon>Magnoliopsida</taxon>
        <taxon>eudicotyledons</taxon>
        <taxon>Gunneridae</taxon>
        <taxon>Pentapetalae</taxon>
        <taxon>rosids</taxon>
        <taxon>fabids</taxon>
        <taxon>Fagales</taxon>
        <taxon>Juglandaceae</taxon>
        <taxon>Carya</taxon>
    </lineage>
</organism>
<dbReference type="Proteomes" id="UP000811246">
    <property type="component" value="Chromosome 1"/>
</dbReference>
<dbReference type="PANTHER" id="PTHR33067:SF31">
    <property type="entry name" value="RNA-DIRECTED DNA POLYMERASE"/>
    <property type="match status" value="1"/>
</dbReference>
<feature type="region of interest" description="Disordered" evidence="1">
    <location>
        <begin position="415"/>
        <end position="449"/>
    </location>
</feature>
<evidence type="ECO:0000259" key="2">
    <source>
        <dbReference type="Pfam" id="PF03732"/>
    </source>
</evidence>
<dbReference type="InterPro" id="IPR005162">
    <property type="entry name" value="Retrotrans_gag_dom"/>
</dbReference>
<dbReference type="PANTHER" id="PTHR33067">
    <property type="entry name" value="RNA-DIRECTED DNA POLYMERASE-RELATED"/>
    <property type="match status" value="1"/>
</dbReference>
<name>A0A922GAX2_CARIL</name>
<proteinExistence type="predicted"/>
<accession>A0A922GAX2</accession>